<accession>A0A7X5UB60</accession>
<keyword evidence="2" id="KW-1185">Reference proteome</keyword>
<sequence>MTHRKIGYFDVEGSCYVARPGRWRGKYVISEDGDELKEKLCTTLHENEEDACAEGLSSGIEEARRMMIQREGFDPGDE</sequence>
<evidence type="ECO:0000313" key="1">
    <source>
        <dbReference type="EMBL" id="NII07082.1"/>
    </source>
</evidence>
<dbReference type="AlphaFoldDB" id="A0A7X5UB60"/>
<dbReference type="EMBL" id="JAARLZ010000006">
    <property type="protein sequence ID" value="NII07082.1"/>
    <property type="molecule type" value="Genomic_DNA"/>
</dbReference>
<proteinExistence type="predicted"/>
<comment type="caution">
    <text evidence="1">The sequence shown here is derived from an EMBL/GenBank/DDBJ whole genome shotgun (WGS) entry which is preliminary data.</text>
</comment>
<protein>
    <submittedName>
        <fullName evidence="1">Uncharacterized protein</fullName>
    </submittedName>
</protein>
<name>A0A7X5UB60_9GAMM</name>
<dbReference type="Proteomes" id="UP000490980">
    <property type="component" value="Unassembled WGS sequence"/>
</dbReference>
<evidence type="ECO:0000313" key="2">
    <source>
        <dbReference type="Proteomes" id="UP000490980"/>
    </source>
</evidence>
<gene>
    <name evidence="1" type="ORF">HBF25_11850</name>
</gene>
<dbReference type="RefSeq" id="WP_166948655.1">
    <property type="nucleotide sequence ID" value="NZ_CP077072.1"/>
</dbReference>
<organism evidence="1 2">
    <name type="scientific">Luteibacter anthropi</name>
    <dbReference type="NCBI Taxonomy" id="564369"/>
    <lineage>
        <taxon>Bacteria</taxon>
        <taxon>Pseudomonadati</taxon>
        <taxon>Pseudomonadota</taxon>
        <taxon>Gammaproteobacteria</taxon>
        <taxon>Lysobacterales</taxon>
        <taxon>Rhodanobacteraceae</taxon>
        <taxon>Luteibacter</taxon>
    </lineage>
</organism>
<reference evidence="1 2" key="1">
    <citation type="submission" date="2020-03" db="EMBL/GenBank/DDBJ databases">
        <authorList>
            <person name="Lai Q."/>
        </authorList>
    </citation>
    <scope>NUCLEOTIDE SEQUENCE [LARGE SCALE GENOMIC DNA]</scope>
    <source>
        <strain evidence="1 2">CCUG 25036</strain>
    </source>
</reference>